<comment type="caution">
    <text evidence="3">The sequence shown here is derived from an EMBL/GenBank/DDBJ whole genome shotgun (WGS) entry which is preliminary data.</text>
</comment>
<evidence type="ECO:0000313" key="4">
    <source>
        <dbReference type="Proteomes" id="UP000265520"/>
    </source>
</evidence>
<reference evidence="3 4" key="1">
    <citation type="journal article" date="2018" name="Front. Plant Sci.">
        <title>Red Clover (Trifolium pratense) and Zigzag Clover (T. medium) - A Picture of Genomic Similarities and Differences.</title>
        <authorList>
            <person name="Dluhosova J."/>
            <person name="Istvanek J."/>
            <person name="Nedelnik J."/>
            <person name="Repkova J."/>
        </authorList>
    </citation>
    <scope>NUCLEOTIDE SEQUENCE [LARGE SCALE GENOMIC DNA]</scope>
    <source>
        <strain evidence="4">cv. 10/8</strain>
        <tissue evidence="3">Leaf</tissue>
    </source>
</reference>
<feature type="domain" description="Retrotransposon Copia-like N-terminal" evidence="2">
    <location>
        <begin position="29"/>
        <end position="72"/>
    </location>
</feature>
<feature type="non-terminal residue" evidence="3">
    <location>
        <position position="1"/>
    </location>
</feature>
<protein>
    <submittedName>
        <fullName evidence="3">Receptor-like serine/threonine kinase</fullName>
    </submittedName>
</protein>
<evidence type="ECO:0000259" key="2">
    <source>
        <dbReference type="Pfam" id="PF14244"/>
    </source>
</evidence>
<sequence>RNANTSVAAPPAPPPQDPPQISGNVYHVHPSDGPSSVSITPVLTHSNYHTWARSMCRALGGKNKFDFVDGTIRFQLRSILATRRKNIFVRR</sequence>
<accession>A0A392SRW4</accession>
<dbReference type="AlphaFoldDB" id="A0A392SRW4"/>
<keyword evidence="4" id="KW-1185">Reference proteome</keyword>
<proteinExistence type="predicted"/>
<evidence type="ECO:0000256" key="1">
    <source>
        <dbReference type="SAM" id="MobiDB-lite"/>
    </source>
</evidence>
<organism evidence="3 4">
    <name type="scientific">Trifolium medium</name>
    <dbReference type="NCBI Taxonomy" id="97028"/>
    <lineage>
        <taxon>Eukaryota</taxon>
        <taxon>Viridiplantae</taxon>
        <taxon>Streptophyta</taxon>
        <taxon>Embryophyta</taxon>
        <taxon>Tracheophyta</taxon>
        <taxon>Spermatophyta</taxon>
        <taxon>Magnoliopsida</taxon>
        <taxon>eudicotyledons</taxon>
        <taxon>Gunneridae</taxon>
        <taxon>Pentapetalae</taxon>
        <taxon>rosids</taxon>
        <taxon>fabids</taxon>
        <taxon>Fabales</taxon>
        <taxon>Fabaceae</taxon>
        <taxon>Papilionoideae</taxon>
        <taxon>50 kb inversion clade</taxon>
        <taxon>NPAAA clade</taxon>
        <taxon>Hologalegina</taxon>
        <taxon>IRL clade</taxon>
        <taxon>Trifolieae</taxon>
        <taxon>Trifolium</taxon>
    </lineage>
</organism>
<keyword evidence="3" id="KW-0808">Transferase</keyword>
<dbReference type="GO" id="GO:0016301">
    <property type="term" value="F:kinase activity"/>
    <property type="evidence" value="ECO:0007669"/>
    <property type="project" value="UniProtKB-KW"/>
</dbReference>
<dbReference type="PANTHER" id="PTHR37610:SF97">
    <property type="entry name" value="RETROTRANSPOSON GAG DOMAIN-CONTAINING PROTEIN"/>
    <property type="match status" value="1"/>
</dbReference>
<dbReference type="PANTHER" id="PTHR37610">
    <property type="entry name" value="CCHC-TYPE DOMAIN-CONTAINING PROTEIN"/>
    <property type="match status" value="1"/>
</dbReference>
<evidence type="ECO:0000313" key="3">
    <source>
        <dbReference type="EMBL" id="MCI51147.1"/>
    </source>
</evidence>
<dbReference type="EMBL" id="LXQA010427672">
    <property type="protein sequence ID" value="MCI51147.1"/>
    <property type="molecule type" value="Genomic_DNA"/>
</dbReference>
<dbReference type="Proteomes" id="UP000265520">
    <property type="component" value="Unassembled WGS sequence"/>
</dbReference>
<dbReference type="Pfam" id="PF14244">
    <property type="entry name" value="Retrotran_gag_3"/>
    <property type="match status" value="1"/>
</dbReference>
<name>A0A392SRW4_9FABA</name>
<keyword evidence="3" id="KW-0675">Receptor</keyword>
<dbReference type="InterPro" id="IPR029472">
    <property type="entry name" value="Copia-like_N"/>
</dbReference>
<keyword evidence="3" id="KW-0418">Kinase</keyword>
<feature type="region of interest" description="Disordered" evidence="1">
    <location>
        <begin position="1"/>
        <end position="33"/>
    </location>
</feature>